<dbReference type="OrthoDB" id="5593063at2759"/>
<evidence type="ECO:0000313" key="3">
    <source>
        <dbReference type="Proteomes" id="UP001165083"/>
    </source>
</evidence>
<dbReference type="AlphaFoldDB" id="A0A9W6X0D7"/>
<name>A0A9W6X0D7_9STRA</name>
<accession>A0A9W6X0D7</accession>
<proteinExistence type="predicted"/>
<evidence type="ECO:0000256" key="1">
    <source>
        <dbReference type="SAM" id="MobiDB-lite"/>
    </source>
</evidence>
<comment type="caution">
    <text evidence="2">The sequence shown here is derived from an EMBL/GenBank/DDBJ whole genome shotgun (WGS) entry which is preliminary data.</text>
</comment>
<organism evidence="2 3">
    <name type="scientific">Phytophthora lilii</name>
    <dbReference type="NCBI Taxonomy" id="2077276"/>
    <lineage>
        <taxon>Eukaryota</taxon>
        <taxon>Sar</taxon>
        <taxon>Stramenopiles</taxon>
        <taxon>Oomycota</taxon>
        <taxon>Peronosporomycetes</taxon>
        <taxon>Peronosporales</taxon>
        <taxon>Peronosporaceae</taxon>
        <taxon>Phytophthora</taxon>
    </lineage>
</organism>
<feature type="region of interest" description="Disordered" evidence="1">
    <location>
        <begin position="82"/>
        <end position="113"/>
    </location>
</feature>
<keyword evidence="3" id="KW-1185">Reference proteome</keyword>
<protein>
    <submittedName>
        <fullName evidence="2">Unnamed protein product</fullName>
    </submittedName>
</protein>
<dbReference type="Proteomes" id="UP001165083">
    <property type="component" value="Unassembled WGS sequence"/>
</dbReference>
<gene>
    <name evidence="2" type="ORF">Plil01_001004600</name>
</gene>
<sequence>MTSCCWRWNGQAAYLFFRDKPFAWEVQQINTVGHPAPPIASAERGSDMWRLFNQTLPFLPASKEFFEEVLWLADGQRAQLRTTADPHSSNRNEAHAVITEIEGDHESPAGKAN</sequence>
<dbReference type="EMBL" id="BSXW01000519">
    <property type="protein sequence ID" value="GMF24484.1"/>
    <property type="molecule type" value="Genomic_DNA"/>
</dbReference>
<reference evidence="2" key="1">
    <citation type="submission" date="2023-04" db="EMBL/GenBank/DDBJ databases">
        <title>Phytophthora lilii NBRC 32176.</title>
        <authorList>
            <person name="Ichikawa N."/>
            <person name="Sato H."/>
            <person name="Tonouchi N."/>
        </authorList>
    </citation>
    <scope>NUCLEOTIDE SEQUENCE</scope>
    <source>
        <strain evidence="2">NBRC 32176</strain>
    </source>
</reference>
<evidence type="ECO:0000313" key="2">
    <source>
        <dbReference type="EMBL" id="GMF24484.1"/>
    </source>
</evidence>
<feature type="compositionally biased region" description="Basic and acidic residues" evidence="1">
    <location>
        <begin position="102"/>
        <end position="113"/>
    </location>
</feature>